<dbReference type="AlphaFoldDB" id="A0A8K0W9L4"/>
<keyword evidence="2" id="KW-0472">Membrane</keyword>
<evidence type="ECO:0000313" key="3">
    <source>
        <dbReference type="EMBL" id="KAH7241679.1"/>
    </source>
</evidence>
<protein>
    <recommendedName>
        <fullName evidence="5">Adhesin domain-containing protein</fullName>
    </recommendedName>
</protein>
<gene>
    <name evidence="3" type="ORF">BKA59DRAFT_494172</name>
</gene>
<evidence type="ECO:0000256" key="2">
    <source>
        <dbReference type="SAM" id="Phobius"/>
    </source>
</evidence>
<name>A0A8K0W9L4_9HYPO</name>
<accession>A0A8K0W9L4</accession>
<keyword evidence="2" id="KW-1133">Transmembrane helix</keyword>
<feature type="transmembrane region" description="Helical" evidence="2">
    <location>
        <begin position="197"/>
        <end position="216"/>
    </location>
</feature>
<keyword evidence="2" id="KW-0812">Transmembrane</keyword>
<dbReference type="OrthoDB" id="3539644at2759"/>
<sequence>MPAPYSDNLYSADSDEEPDALSPTDGYFHASESSSSRSGLNVPHVPNVLVEDPTQLSRDAKVQEAERERRLLSSGSPAGHEPGSTASSHAGQESAGDFANPIALTPRSPPRVSPLFAHPVDAPPAYSPSPTSSNTVSNYQTFASTATMARPEEVSPLIVHAPESMSSPSNPSQSPSRWQRFKDSATSFNIRRKVKTILASLVIFSVVFMIFSSFTMKSNHGSHSSPIGDNDPVAPPAKDHDDLVWNPSGSCLDKPRRFGRVIQDVDIRPSRNLTIVQTVKHLPKGWRAQISGEVVLRPVKDSLDTNIELEVISNNDELSVELNFDKETQFLQLVVPEKTSWSASEKRPCVQIRLTVSVPRESILNSLSISTLQLDVNIEEGLVLGALNGVTIRSASGNINAPGIKASSNDKAVVPYTLSSREIRIHTASGDVTGWYPLYDLLSIETVSGDITTNIGPKPVNPQNVRSAKLYVRSASGTVNVDEPVDSAQQAARPDREFPPRDYTVDILTASGDITVDVAVSSFASFGSQSGDLKLRIWPVLDSGLLTASSGIKPSFNTDTKSGNTQVTILEPLWTSLATIGGTIPPFEPYDPNDGRSPYLVLTEEDSNEAEASTSKPALSMLKSKHKSISGSVKLAYPASWEGIFFAQSISGSQDFQGKGLVISHEGGMVTKILRGRKGKGYSSLEVDTVSGDQFALIGEKEH</sequence>
<feature type="region of interest" description="Disordered" evidence="1">
    <location>
        <begin position="1"/>
        <end position="111"/>
    </location>
</feature>
<evidence type="ECO:0000313" key="4">
    <source>
        <dbReference type="Proteomes" id="UP000813427"/>
    </source>
</evidence>
<keyword evidence="4" id="KW-1185">Reference proteome</keyword>
<comment type="caution">
    <text evidence="3">The sequence shown here is derived from an EMBL/GenBank/DDBJ whole genome shotgun (WGS) entry which is preliminary data.</text>
</comment>
<dbReference type="EMBL" id="JAGPXF010000005">
    <property type="protein sequence ID" value="KAH7241679.1"/>
    <property type="molecule type" value="Genomic_DNA"/>
</dbReference>
<proteinExistence type="predicted"/>
<feature type="compositionally biased region" description="Basic and acidic residues" evidence="1">
    <location>
        <begin position="58"/>
        <end position="71"/>
    </location>
</feature>
<organism evidence="3 4">
    <name type="scientific">Fusarium tricinctum</name>
    <dbReference type="NCBI Taxonomy" id="61284"/>
    <lineage>
        <taxon>Eukaryota</taxon>
        <taxon>Fungi</taxon>
        <taxon>Dikarya</taxon>
        <taxon>Ascomycota</taxon>
        <taxon>Pezizomycotina</taxon>
        <taxon>Sordariomycetes</taxon>
        <taxon>Hypocreomycetidae</taxon>
        <taxon>Hypocreales</taxon>
        <taxon>Nectriaceae</taxon>
        <taxon>Fusarium</taxon>
        <taxon>Fusarium tricinctum species complex</taxon>
    </lineage>
</organism>
<evidence type="ECO:0008006" key="5">
    <source>
        <dbReference type="Google" id="ProtNLM"/>
    </source>
</evidence>
<evidence type="ECO:0000256" key="1">
    <source>
        <dbReference type="SAM" id="MobiDB-lite"/>
    </source>
</evidence>
<reference evidence="3" key="1">
    <citation type="journal article" date="2021" name="Nat. Commun.">
        <title>Genetic determinants of endophytism in the Arabidopsis root mycobiome.</title>
        <authorList>
            <person name="Mesny F."/>
            <person name="Miyauchi S."/>
            <person name="Thiergart T."/>
            <person name="Pickel B."/>
            <person name="Atanasova L."/>
            <person name="Karlsson M."/>
            <person name="Huettel B."/>
            <person name="Barry K.W."/>
            <person name="Haridas S."/>
            <person name="Chen C."/>
            <person name="Bauer D."/>
            <person name="Andreopoulos W."/>
            <person name="Pangilinan J."/>
            <person name="LaButti K."/>
            <person name="Riley R."/>
            <person name="Lipzen A."/>
            <person name="Clum A."/>
            <person name="Drula E."/>
            <person name="Henrissat B."/>
            <person name="Kohler A."/>
            <person name="Grigoriev I.V."/>
            <person name="Martin F.M."/>
            <person name="Hacquard S."/>
        </authorList>
    </citation>
    <scope>NUCLEOTIDE SEQUENCE</scope>
    <source>
        <strain evidence="3">MPI-SDFR-AT-0068</strain>
    </source>
</reference>
<dbReference type="Proteomes" id="UP000813427">
    <property type="component" value="Unassembled WGS sequence"/>
</dbReference>